<dbReference type="RefSeq" id="WP_090191813.1">
    <property type="nucleotide sequence ID" value="NZ_FOTF01000036.1"/>
</dbReference>
<sequence length="176" mass="18675">MPYPDAALLNAPLTALTALAGAQGSGSGALPAVGLHLLTDPGADMTLNWSSPRGRLIEVTTTITAPGKWCVLRLDLDLPDLSACAGLGFWLRSAASPALVMQALIRSGTDDGHVDCVFERDILSHAAASDHTGMMLTDRTPDLPCHAPWRMFELLLPPYRPITLAIDALRLFPVPA</sequence>
<keyword evidence="2" id="KW-1185">Reference proteome</keyword>
<dbReference type="Proteomes" id="UP000199550">
    <property type="component" value="Unassembled WGS sequence"/>
</dbReference>
<dbReference type="OrthoDB" id="7876523at2"/>
<proteinExistence type="predicted"/>
<gene>
    <name evidence="1" type="ORF">SAMN04488004_1366</name>
</gene>
<evidence type="ECO:0000313" key="2">
    <source>
        <dbReference type="Proteomes" id="UP000199550"/>
    </source>
</evidence>
<dbReference type="EMBL" id="FOTF01000036">
    <property type="protein sequence ID" value="SFL64741.1"/>
    <property type="molecule type" value="Genomic_DNA"/>
</dbReference>
<name>A0A1I4JET7_9RHOB</name>
<dbReference type="AlphaFoldDB" id="A0A1I4JET7"/>
<accession>A0A1I4JET7</accession>
<organism evidence="1 2">
    <name type="scientific">Loktanella salsilacus</name>
    <dbReference type="NCBI Taxonomy" id="195913"/>
    <lineage>
        <taxon>Bacteria</taxon>
        <taxon>Pseudomonadati</taxon>
        <taxon>Pseudomonadota</taxon>
        <taxon>Alphaproteobacteria</taxon>
        <taxon>Rhodobacterales</taxon>
        <taxon>Roseobacteraceae</taxon>
        <taxon>Loktanella</taxon>
    </lineage>
</organism>
<evidence type="ECO:0000313" key="1">
    <source>
        <dbReference type="EMBL" id="SFL64741.1"/>
    </source>
</evidence>
<dbReference type="STRING" id="195913.SAMN04488004_1366"/>
<protein>
    <submittedName>
        <fullName evidence="1">Uncharacterized protein</fullName>
    </submittedName>
</protein>
<reference evidence="2" key="1">
    <citation type="submission" date="2016-10" db="EMBL/GenBank/DDBJ databases">
        <authorList>
            <person name="Varghese N."/>
            <person name="Submissions S."/>
        </authorList>
    </citation>
    <scope>NUCLEOTIDE SEQUENCE [LARGE SCALE GENOMIC DNA]</scope>
    <source>
        <strain evidence="2">DSM 16199</strain>
    </source>
</reference>